<feature type="compositionally biased region" description="Basic residues" evidence="6">
    <location>
        <begin position="455"/>
        <end position="464"/>
    </location>
</feature>
<dbReference type="PANTHER" id="PTHR15835:SF6">
    <property type="entry name" value="ZINC FINGER C3HC-TYPE PROTEIN 1"/>
    <property type="match status" value="1"/>
</dbReference>
<dbReference type="HOGENOM" id="CLU_031412_1_0_1"/>
<dbReference type="GeneID" id="27312510"/>
<dbReference type="PANTHER" id="PTHR15835">
    <property type="entry name" value="NUCLEAR-INTERACTING PARTNER OF ALK"/>
    <property type="match status" value="1"/>
</dbReference>
<dbReference type="InterPro" id="IPR013909">
    <property type="entry name" value="NuBaID_C"/>
</dbReference>
<feature type="domain" description="C3HC-type" evidence="7">
    <location>
        <begin position="109"/>
        <end position="256"/>
    </location>
</feature>
<dbReference type="RefSeq" id="XP_016214100.1">
    <property type="nucleotide sequence ID" value="XM_016357898.1"/>
</dbReference>
<feature type="domain" description="NuBaID C-terminal" evidence="8">
    <location>
        <begin position="317"/>
        <end position="413"/>
    </location>
</feature>
<feature type="region of interest" description="Disordered" evidence="6">
    <location>
        <begin position="30"/>
        <end position="85"/>
    </location>
</feature>
<dbReference type="AlphaFoldDB" id="A0A0D1XNS8"/>
<evidence type="ECO:0008006" key="11">
    <source>
        <dbReference type="Google" id="ProtNLM"/>
    </source>
</evidence>
<feature type="compositionally biased region" description="Basic and acidic residues" evidence="6">
    <location>
        <begin position="64"/>
        <end position="76"/>
    </location>
</feature>
<evidence type="ECO:0000313" key="10">
    <source>
        <dbReference type="Proteomes" id="UP000053259"/>
    </source>
</evidence>
<dbReference type="VEuPathDB" id="FungiDB:PV09_04537"/>
<dbReference type="InterPro" id="IPR012935">
    <property type="entry name" value="NuBaID_N"/>
</dbReference>
<name>A0A0D1XNS8_9PEZI</name>
<evidence type="ECO:0000256" key="6">
    <source>
        <dbReference type="SAM" id="MobiDB-lite"/>
    </source>
</evidence>
<evidence type="ECO:0000259" key="7">
    <source>
        <dbReference type="Pfam" id="PF07967"/>
    </source>
</evidence>
<keyword evidence="5" id="KW-0539">Nucleus</keyword>
<feature type="compositionally biased region" description="Polar residues" evidence="6">
    <location>
        <begin position="293"/>
        <end position="310"/>
    </location>
</feature>
<dbReference type="EMBL" id="KN847541">
    <property type="protein sequence ID" value="KIW04231.1"/>
    <property type="molecule type" value="Genomic_DNA"/>
</dbReference>
<evidence type="ECO:0000256" key="3">
    <source>
        <dbReference type="ARBA" id="ARBA00022771"/>
    </source>
</evidence>
<dbReference type="STRING" id="253628.A0A0D1XNS8"/>
<gene>
    <name evidence="9" type="ORF">PV09_04537</name>
</gene>
<evidence type="ECO:0000256" key="1">
    <source>
        <dbReference type="ARBA" id="ARBA00004123"/>
    </source>
</evidence>
<dbReference type="GO" id="GO:0008270">
    <property type="term" value="F:zinc ion binding"/>
    <property type="evidence" value="ECO:0007669"/>
    <property type="project" value="UniProtKB-KW"/>
</dbReference>
<keyword evidence="4" id="KW-0862">Zinc</keyword>
<proteinExistence type="predicted"/>
<dbReference type="GO" id="GO:0005634">
    <property type="term" value="C:nucleus"/>
    <property type="evidence" value="ECO:0007669"/>
    <property type="project" value="UniProtKB-SubCell"/>
</dbReference>
<dbReference type="OrthoDB" id="2592092at2759"/>
<dbReference type="InParanoid" id="A0A0D1XNS8"/>
<sequence>MTDSSFGLYSSKRKFYRLLDNLSTSKVQLSSDKSAYATTVEPPTKRFRRLTKDSRPTTAPSTPERPRTAGARDRPKSGLFSGANSRPKSVISEIDVTTDTQKKTPNYAPWSHDQFLERLKTFSDVRNWTPKPVDISEVEWAKRGWTLVAKDTVGCKGGCEKRLVVKIAEDENRQPRNSDNDADKEDDWWMGDLEKEMVNKYHVLIVDGHAEDCLWRRAGCKDDIYRIKMADPATWQTELRERYLSLLDIEDSLPMRLDLKPQDAKEDQNMFDVVEIARLVPQDVLRRRRSSANDESLSEMNNGTTRESSVTNTNTTALAMALVGWSGQSQNNVKLAYCKKCFQRAGLWLYTPKPPANSSSTSFVDSEDLVFNPIEQHREHCPWKNPATQYSLGRLEGLSGWQVLVTLIKGYKRHDRSPSKAASSRPVSSYTEDGAEEEAKSKEEQEKEDRERRSRLQRLKRAFTVKKGNTLSK</sequence>
<feature type="region of interest" description="Disordered" evidence="6">
    <location>
        <begin position="415"/>
        <end position="473"/>
    </location>
</feature>
<feature type="region of interest" description="Disordered" evidence="6">
    <location>
        <begin position="288"/>
        <end position="311"/>
    </location>
</feature>
<evidence type="ECO:0000256" key="2">
    <source>
        <dbReference type="ARBA" id="ARBA00022723"/>
    </source>
</evidence>
<comment type="subcellular location">
    <subcellularLocation>
        <location evidence="1">Nucleus</location>
    </subcellularLocation>
</comment>
<evidence type="ECO:0000259" key="8">
    <source>
        <dbReference type="Pfam" id="PF08600"/>
    </source>
</evidence>
<keyword evidence="10" id="KW-1185">Reference proteome</keyword>
<accession>A0A0D1XNS8</accession>
<dbReference type="Pfam" id="PF07967">
    <property type="entry name" value="zf-C3HC"/>
    <property type="match status" value="1"/>
</dbReference>
<keyword evidence="2" id="KW-0479">Metal-binding</keyword>
<evidence type="ECO:0000313" key="9">
    <source>
        <dbReference type="EMBL" id="KIW04231.1"/>
    </source>
</evidence>
<feature type="compositionally biased region" description="Basic and acidic residues" evidence="6">
    <location>
        <begin position="437"/>
        <end position="454"/>
    </location>
</feature>
<feature type="compositionally biased region" description="Polar residues" evidence="6">
    <location>
        <begin position="420"/>
        <end position="431"/>
    </location>
</feature>
<dbReference type="Proteomes" id="UP000053259">
    <property type="component" value="Unassembled WGS sequence"/>
</dbReference>
<organism evidence="9 10">
    <name type="scientific">Verruconis gallopava</name>
    <dbReference type="NCBI Taxonomy" id="253628"/>
    <lineage>
        <taxon>Eukaryota</taxon>
        <taxon>Fungi</taxon>
        <taxon>Dikarya</taxon>
        <taxon>Ascomycota</taxon>
        <taxon>Pezizomycotina</taxon>
        <taxon>Dothideomycetes</taxon>
        <taxon>Pleosporomycetidae</taxon>
        <taxon>Venturiales</taxon>
        <taxon>Sympoventuriaceae</taxon>
        <taxon>Verruconis</taxon>
    </lineage>
</organism>
<reference evidence="9 10" key="1">
    <citation type="submission" date="2015-01" db="EMBL/GenBank/DDBJ databases">
        <title>The Genome Sequence of Ochroconis gallopava CBS43764.</title>
        <authorList>
            <consortium name="The Broad Institute Genomics Platform"/>
            <person name="Cuomo C."/>
            <person name="de Hoog S."/>
            <person name="Gorbushina A."/>
            <person name="Stielow B."/>
            <person name="Teixiera M."/>
            <person name="Abouelleil A."/>
            <person name="Chapman S.B."/>
            <person name="Priest M."/>
            <person name="Young S.K."/>
            <person name="Wortman J."/>
            <person name="Nusbaum C."/>
            <person name="Birren B."/>
        </authorList>
    </citation>
    <scope>NUCLEOTIDE SEQUENCE [LARGE SCALE GENOMIC DNA]</scope>
    <source>
        <strain evidence="9 10">CBS 43764</strain>
    </source>
</reference>
<dbReference type="Pfam" id="PF08600">
    <property type="entry name" value="NuBaID_C"/>
    <property type="match status" value="1"/>
</dbReference>
<evidence type="ECO:0000256" key="5">
    <source>
        <dbReference type="ARBA" id="ARBA00023242"/>
    </source>
</evidence>
<evidence type="ECO:0000256" key="4">
    <source>
        <dbReference type="ARBA" id="ARBA00022833"/>
    </source>
</evidence>
<protein>
    <recommendedName>
        <fullName evidence="11">C3HC-type domain-containing protein</fullName>
    </recommendedName>
</protein>
<keyword evidence="3" id="KW-0863">Zinc-finger</keyword>